<evidence type="ECO:0000256" key="3">
    <source>
        <dbReference type="ARBA" id="ARBA00022842"/>
    </source>
</evidence>
<dbReference type="FunFam" id="1.50.10.130:FF:000001">
    <property type="entry name" value="Isoprene synthase, chloroplastic"/>
    <property type="match status" value="1"/>
</dbReference>
<dbReference type="AlphaFoldDB" id="A0A834WHF0"/>
<dbReference type="Gene3D" id="1.10.600.10">
    <property type="entry name" value="Farnesyl Diphosphate Synthase"/>
    <property type="match status" value="1"/>
</dbReference>
<dbReference type="Proteomes" id="UP000634136">
    <property type="component" value="Unassembled WGS sequence"/>
</dbReference>
<reference evidence="7" key="1">
    <citation type="submission" date="2020-09" db="EMBL/GenBank/DDBJ databases">
        <title>Genome-Enabled Discovery of Anthraquinone Biosynthesis in Senna tora.</title>
        <authorList>
            <person name="Kang S.-H."/>
            <person name="Pandey R.P."/>
            <person name="Lee C.-M."/>
            <person name="Sim J.-S."/>
            <person name="Jeong J.-T."/>
            <person name="Choi B.-S."/>
            <person name="Jung M."/>
            <person name="Ginzburg D."/>
            <person name="Zhao K."/>
            <person name="Won S.Y."/>
            <person name="Oh T.-J."/>
            <person name="Yu Y."/>
            <person name="Kim N.-H."/>
            <person name="Lee O.R."/>
            <person name="Lee T.-H."/>
            <person name="Bashyal P."/>
            <person name="Kim T.-S."/>
            <person name="Lee W.-H."/>
            <person name="Kawkins C."/>
            <person name="Kim C.-K."/>
            <person name="Kim J.S."/>
            <person name="Ahn B.O."/>
            <person name="Rhee S.Y."/>
            <person name="Sohng J.K."/>
        </authorList>
    </citation>
    <scope>NUCLEOTIDE SEQUENCE</scope>
    <source>
        <tissue evidence="7">Leaf</tissue>
    </source>
</reference>
<sequence length="295" mass="34932">MEEQIKVLKEEVRKMLITTTTTNKPMETIYLIDLIQRLGVNYHFEREIDNLLQEIHNTYVENGIITLEEEDLHSLALLFRLLRQEGYRISPDVFNKFKDKEGKFEKRVRSDVKGMLSLYEAAHMRVHGEEILDEAMAFTSNHLKIMLTHKLCEACVVAQINHSLRHPLRKVLPRLEARHYISVYQQHPSHNQTLLMFAKLDFNMLQKLHQREVASITKWWMEDLDVPRKLAFARDRIVELCFWIVGVYFEPHYALARKIMTKVIALSSIIDDIYDAYGTIEELELFTLAMERFRI</sequence>
<gene>
    <name evidence="7" type="ORF">G2W53_020976</name>
</gene>
<protein>
    <submittedName>
        <fullName evidence="7">(-)-germacrene D synthase-like</fullName>
    </submittedName>
</protein>
<dbReference type="PANTHER" id="PTHR31225">
    <property type="entry name" value="OS04G0344100 PROTEIN-RELATED"/>
    <property type="match status" value="1"/>
</dbReference>
<dbReference type="InterPro" id="IPR001906">
    <property type="entry name" value="Terpene_synth_N"/>
</dbReference>
<feature type="domain" description="Terpene synthase metal-binding" evidence="6">
    <location>
        <begin position="223"/>
        <end position="293"/>
    </location>
</feature>
<dbReference type="InterPro" id="IPR008949">
    <property type="entry name" value="Isoprenoid_synthase_dom_sf"/>
</dbReference>
<evidence type="ECO:0000313" key="8">
    <source>
        <dbReference type="Proteomes" id="UP000634136"/>
    </source>
</evidence>
<feature type="domain" description="Terpene synthase N-terminal" evidence="5">
    <location>
        <begin position="1"/>
        <end position="164"/>
    </location>
</feature>
<name>A0A834WHF0_9FABA</name>
<keyword evidence="4" id="KW-0456">Lyase</keyword>
<proteinExistence type="predicted"/>
<accession>A0A834WHF0</accession>
<dbReference type="EMBL" id="JAAIUW010000007">
    <property type="protein sequence ID" value="KAF7822832.1"/>
    <property type="molecule type" value="Genomic_DNA"/>
</dbReference>
<dbReference type="OrthoDB" id="1877784at2759"/>
<dbReference type="InterPro" id="IPR050148">
    <property type="entry name" value="Terpene_synthase-like"/>
</dbReference>
<organism evidence="7 8">
    <name type="scientific">Senna tora</name>
    <dbReference type="NCBI Taxonomy" id="362788"/>
    <lineage>
        <taxon>Eukaryota</taxon>
        <taxon>Viridiplantae</taxon>
        <taxon>Streptophyta</taxon>
        <taxon>Embryophyta</taxon>
        <taxon>Tracheophyta</taxon>
        <taxon>Spermatophyta</taxon>
        <taxon>Magnoliopsida</taxon>
        <taxon>eudicotyledons</taxon>
        <taxon>Gunneridae</taxon>
        <taxon>Pentapetalae</taxon>
        <taxon>rosids</taxon>
        <taxon>fabids</taxon>
        <taxon>Fabales</taxon>
        <taxon>Fabaceae</taxon>
        <taxon>Caesalpinioideae</taxon>
        <taxon>Cassia clade</taxon>
        <taxon>Senna</taxon>
    </lineage>
</organism>
<keyword evidence="8" id="KW-1185">Reference proteome</keyword>
<comment type="caution">
    <text evidence="7">The sequence shown here is derived from an EMBL/GenBank/DDBJ whole genome shotgun (WGS) entry which is preliminary data.</text>
</comment>
<dbReference type="SUPFAM" id="SSF48576">
    <property type="entry name" value="Terpenoid synthases"/>
    <property type="match status" value="1"/>
</dbReference>
<dbReference type="GO" id="GO:0000287">
    <property type="term" value="F:magnesium ion binding"/>
    <property type="evidence" value="ECO:0007669"/>
    <property type="project" value="InterPro"/>
</dbReference>
<evidence type="ECO:0000313" key="7">
    <source>
        <dbReference type="EMBL" id="KAF7822832.1"/>
    </source>
</evidence>
<dbReference type="InterPro" id="IPR008930">
    <property type="entry name" value="Terpenoid_cyclase/PrenylTrfase"/>
</dbReference>
<dbReference type="InterPro" id="IPR005630">
    <property type="entry name" value="Terpene_synthase_metal-bd"/>
</dbReference>
<evidence type="ECO:0000256" key="4">
    <source>
        <dbReference type="ARBA" id="ARBA00023239"/>
    </source>
</evidence>
<evidence type="ECO:0000259" key="5">
    <source>
        <dbReference type="Pfam" id="PF01397"/>
    </source>
</evidence>
<keyword evidence="2" id="KW-0479">Metal-binding</keyword>
<dbReference type="Pfam" id="PF01397">
    <property type="entry name" value="Terpene_synth"/>
    <property type="match status" value="1"/>
</dbReference>
<dbReference type="SUPFAM" id="SSF48239">
    <property type="entry name" value="Terpenoid cyclases/Protein prenyltransferases"/>
    <property type="match status" value="1"/>
</dbReference>
<evidence type="ECO:0000259" key="6">
    <source>
        <dbReference type="Pfam" id="PF03936"/>
    </source>
</evidence>
<evidence type="ECO:0000256" key="1">
    <source>
        <dbReference type="ARBA" id="ARBA00001946"/>
    </source>
</evidence>
<keyword evidence="3" id="KW-0460">Magnesium</keyword>
<comment type="cofactor">
    <cofactor evidence="1">
        <name>Mg(2+)</name>
        <dbReference type="ChEBI" id="CHEBI:18420"/>
    </cofactor>
</comment>
<evidence type="ECO:0000256" key="2">
    <source>
        <dbReference type="ARBA" id="ARBA00022723"/>
    </source>
</evidence>
<dbReference type="PANTHER" id="PTHR31225:SF221">
    <property type="entry name" value="(-)-GERMACRENE D SYNTHASE"/>
    <property type="match status" value="1"/>
</dbReference>
<dbReference type="Pfam" id="PF03936">
    <property type="entry name" value="Terpene_synth_C"/>
    <property type="match status" value="1"/>
</dbReference>
<dbReference type="InterPro" id="IPR036965">
    <property type="entry name" value="Terpene_synth_N_sf"/>
</dbReference>
<dbReference type="GO" id="GO:0016114">
    <property type="term" value="P:terpenoid biosynthetic process"/>
    <property type="evidence" value="ECO:0007669"/>
    <property type="project" value="InterPro"/>
</dbReference>
<dbReference type="Gene3D" id="1.50.10.130">
    <property type="entry name" value="Terpene synthase, N-terminal domain"/>
    <property type="match status" value="1"/>
</dbReference>
<dbReference type="GO" id="GO:0010333">
    <property type="term" value="F:terpene synthase activity"/>
    <property type="evidence" value="ECO:0007669"/>
    <property type="project" value="InterPro"/>
</dbReference>